<dbReference type="InterPro" id="IPR027417">
    <property type="entry name" value="P-loop_NTPase"/>
</dbReference>
<dbReference type="InterPro" id="IPR058852">
    <property type="entry name" value="HTH_77"/>
</dbReference>
<gene>
    <name evidence="4" type="ORF">KZ820_18710</name>
</gene>
<dbReference type="PANTHER" id="PTHR47691">
    <property type="entry name" value="REGULATOR-RELATED"/>
    <property type="match status" value="1"/>
</dbReference>
<dbReference type="Gene3D" id="1.10.10.10">
    <property type="entry name" value="Winged helix-like DNA-binding domain superfamily/Winged helix DNA-binding domain"/>
    <property type="match status" value="1"/>
</dbReference>
<dbReference type="SUPFAM" id="SSF48452">
    <property type="entry name" value="TPR-like"/>
    <property type="match status" value="1"/>
</dbReference>
<evidence type="ECO:0000313" key="5">
    <source>
        <dbReference type="Proteomes" id="UP000759103"/>
    </source>
</evidence>
<dbReference type="InterPro" id="IPR011990">
    <property type="entry name" value="TPR-like_helical_dom_sf"/>
</dbReference>
<dbReference type="PROSITE" id="PS51755">
    <property type="entry name" value="OMPR_PHOB"/>
    <property type="match status" value="1"/>
</dbReference>
<dbReference type="RefSeq" id="WP_219750355.1">
    <property type="nucleotide sequence ID" value="NZ_JAHXZN010000009.1"/>
</dbReference>
<feature type="domain" description="OmpR/PhoB-type" evidence="3">
    <location>
        <begin position="8"/>
        <end position="106"/>
    </location>
</feature>
<evidence type="ECO:0000259" key="3">
    <source>
        <dbReference type="PROSITE" id="PS51755"/>
    </source>
</evidence>
<dbReference type="EMBL" id="JAHXZN010000009">
    <property type="protein sequence ID" value="MBW6532780.1"/>
    <property type="molecule type" value="Genomic_DNA"/>
</dbReference>
<dbReference type="InterPro" id="IPR016032">
    <property type="entry name" value="Sig_transdc_resp-reg_C-effctor"/>
</dbReference>
<comment type="caution">
    <text evidence="4">The sequence shown here is derived from an EMBL/GenBank/DDBJ whole genome shotgun (WGS) entry which is preliminary data.</text>
</comment>
<keyword evidence="1 2" id="KW-0238">DNA-binding</keyword>
<dbReference type="InterPro" id="IPR036388">
    <property type="entry name" value="WH-like_DNA-bd_sf"/>
</dbReference>
<dbReference type="Pfam" id="PF25872">
    <property type="entry name" value="HTH_77"/>
    <property type="match status" value="1"/>
</dbReference>
<sequence length="914" mass="99228">MLDMDRTGERVLFGPFCLSVSERLLTRNGDPVDIGGRSFDLLAALVEQPGRVLSKRELLTRVWSDVVVEDGSLRFHMAGLRKLLGEGQDGARYIATQVGVGYAFVAPVERMSSTHEPEALKAFPEPRPAPKTVNMPSRLPHLIGRDADLRLLADRIVSTPLFTIVGPAGVGKTTLAVEIAHRLGSVFGDQITFVDFSLLEDPALVPQMIAGAMMIAVHTDDPLAVILGHIRDQKILLLLDNCEHVIEAAAAIVERIVEAAPDARVVATSREPLRIRGEHVHRLDALGFPDDPEGMSRDQLLSYPAVQLFCERALAADSALALDDEAARLIADMCRRLDGMALPIELAAVRAAAHGIEATAQLLGERLSLGWQGRRNAAPRQLTLQATLDWSFGLLSEPERIVLARLAVFVGIFSIDAALEVVADECISADEVAFALDELASKSLVVPQRSRGTGTYRLLEMARAYAREKLLARGSEDARSTARRHAAFYLSEIEAAAAQDAEALHDLRSLRQQLGNIRSALEWAFGEDGDTKLAVRLAAASARVFLNLSSLIESRTWCARALSVMDDTQVGTAIELELQAGLGTSLMFTRGNSQAAGEALSRALAVAFNLGDRWSELRILGRMHIFHERIGEYEVAFQHAERALTVAMAIGEPEAIGIAYSLTGISHHLAGDQIRARGDLELSLANSPPSERSRTIHYGFDHRNRSAIALSRALWLTGEADQGLRLAKQTVIDADGLDHAVTRCIALLWSFSVHLWAGDIQSAELALSSFDDCASVNALGPYIAAVGGLHGEISIEKGETGDALNKLEESLSRLRAARYELLTTPFSLALARGLMLEGRYCEAHDLLRSTSSKCESGGERLLLAELRRTQAQLAMLHESDPDAAKEALRTSIALARQQGADAWARRSTADLAKL</sequence>
<dbReference type="SUPFAM" id="SSF52540">
    <property type="entry name" value="P-loop containing nucleoside triphosphate hydrolases"/>
    <property type="match status" value="1"/>
</dbReference>
<dbReference type="CDD" id="cd00383">
    <property type="entry name" value="trans_reg_C"/>
    <property type="match status" value="1"/>
</dbReference>
<protein>
    <submittedName>
        <fullName evidence="4">Helix-turn-helix transcriptional regulator</fullName>
    </submittedName>
</protein>
<feature type="DNA-binding region" description="OmpR/PhoB-type" evidence="2">
    <location>
        <begin position="8"/>
        <end position="106"/>
    </location>
</feature>
<dbReference type="SUPFAM" id="SSF46894">
    <property type="entry name" value="C-terminal effector domain of the bipartite response regulators"/>
    <property type="match status" value="1"/>
</dbReference>
<dbReference type="PRINTS" id="PR00364">
    <property type="entry name" value="DISEASERSIST"/>
</dbReference>
<dbReference type="Gene3D" id="1.25.40.10">
    <property type="entry name" value="Tetratricopeptide repeat domain"/>
    <property type="match status" value="1"/>
</dbReference>
<accession>A0ABS7BT46</accession>
<evidence type="ECO:0000256" key="1">
    <source>
        <dbReference type="ARBA" id="ARBA00023125"/>
    </source>
</evidence>
<keyword evidence="5" id="KW-1185">Reference proteome</keyword>
<dbReference type="Proteomes" id="UP000759103">
    <property type="component" value="Unassembled WGS sequence"/>
</dbReference>
<dbReference type="PANTHER" id="PTHR47691:SF3">
    <property type="entry name" value="HTH-TYPE TRANSCRIPTIONAL REGULATOR RV0890C-RELATED"/>
    <property type="match status" value="1"/>
</dbReference>
<name>A0ABS7BT46_9SPHN</name>
<evidence type="ECO:0000256" key="2">
    <source>
        <dbReference type="PROSITE-ProRule" id="PRU01091"/>
    </source>
</evidence>
<dbReference type="Gene3D" id="3.40.50.300">
    <property type="entry name" value="P-loop containing nucleotide triphosphate hydrolases"/>
    <property type="match status" value="1"/>
</dbReference>
<dbReference type="SMART" id="SM00862">
    <property type="entry name" value="Trans_reg_C"/>
    <property type="match status" value="1"/>
</dbReference>
<reference evidence="4 5" key="1">
    <citation type="submission" date="2021-07" db="EMBL/GenBank/DDBJ databases">
        <title>Sphingomonas sp.</title>
        <authorList>
            <person name="Feng G."/>
            <person name="Li J."/>
            <person name="Pan M."/>
        </authorList>
    </citation>
    <scope>NUCLEOTIDE SEQUENCE [LARGE SCALE GENOMIC DNA]</scope>
    <source>
        <strain evidence="4 5">RRHST34</strain>
    </source>
</reference>
<proteinExistence type="predicted"/>
<evidence type="ECO:0000313" key="4">
    <source>
        <dbReference type="EMBL" id="MBW6532780.1"/>
    </source>
</evidence>
<dbReference type="Pfam" id="PF00486">
    <property type="entry name" value="Trans_reg_C"/>
    <property type="match status" value="1"/>
</dbReference>
<organism evidence="4 5">
    <name type="scientific">Sphingomonas citri</name>
    <dbReference type="NCBI Taxonomy" id="2862499"/>
    <lineage>
        <taxon>Bacteria</taxon>
        <taxon>Pseudomonadati</taxon>
        <taxon>Pseudomonadota</taxon>
        <taxon>Alphaproteobacteria</taxon>
        <taxon>Sphingomonadales</taxon>
        <taxon>Sphingomonadaceae</taxon>
        <taxon>Sphingomonas</taxon>
    </lineage>
</organism>
<dbReference type="InterPro" id="IPR001867">
    <property type="entry name" value="OmpR/PhoB-type_DNA-bd"/>
</dbReference>